<sequence length="973" mass="108337">MVKQSFDLNVPKDSSNTDEAAQNDKNMVPFCGSPKSFTFEIHHGGCVTPTPSKSYIGGQVSSVNVVDIDEFCLHDLKDMVVKLGYSVADLMHFYFLRPRLELDYGLYPLNVDGDVLEMEKYVKDYKIILVYVEHESSNVDTSIFVTPKKGVTIAVDNHLRKGPIEIDSSPDVNRNLTFQNVISKNSGPLTPSVTAVFDAIKKAIKYCKIWPVVKSATVIIPPIHKPQVSRPSNKRKKTYNEITSQSASSGKLSRKGSQAGARQAAGARNVFGQAGARQAIGARNASSQTVGASQHSATPSTASQGPSLELMLFKTSRKYAKGLLLLVEDLMLLVVAAAKLSILNPNEFDLWKMRIEPYFLMTDYSLCEVILNGDSLTPTRVLDEVWWQQRDKKVQKTLLKQQYENFSGTSSKSLDQIHDRLQKLISQLEILGESLSQEDINLKFLRSLPIEWRTHTLIWRNKADMKDQSLDDLFNNLKIYKAETVSVVPSVSAASTKVPASILPNVDNQSDAVIYSFFASQSNSPQLDNDDLKQIDADDLEEMDLKWQMAMLTMRARRFLQRTGRNLGANGTTSIGFDMSKVKCYNCHKRCHFARESRSPRDTRNKDTQRRNAPVETSTSNALVSQCDGVGSYIWSFQADEEPTNYALMAFTSSSSSSSDNETFVLIKKSNDVVRLQALIDRKKVIITEDTIRQALHLDDVAGVDCLPTEEIFAELARMGYDKELPGMNLVLPWLQLSSALPQDVKNAAEDEDDDNKVSAEPTPPSPIPATTPPPPQQESIPSLPQAQSAQPSSPPQQQPSHTTNISMTLLNTLLETCSTLTNQVANLEQDKIAQAIEITKLKKRVRRRMHLSRGKITELDADEGVTLVDADEDINADVQGRLVESQAKASAPRRRRGVVIQVPEKTATALVIVHAEVKSKDKGKGILVEKPKPLKRQAHIKQDEAFARQLEAELNSNINWDDVVEQVKRKEK</sequence>
<dbReference type="Pfam" id="PF26130">
    <property type="entry name" value="PB1-like"/>
    <property type="match status" value="1"/>
</dbReference>
<feature type="compositionally biased region" description="Polar residues" evidence="2">
    <location>
        <begin position="240"/>
        <end position="251"/>
    </location>
</feature>
<feature type="compositionally biased region" description="Polar residues" evidence="2">
    <location>
        <begin position="12"/>
        <end position="25"/>
    </location>
</feature>
<feature type="compositionally biased region" description="Basic and acidic residues" evidence="2">
    <location>
        <begin position="595"/>
        <end position="610"/>
    </location>
</feature>
<comment type="caution">
    <text evidence="4">The sequence shown here is derived from an EMBL/GenBank/DDBJ whole genome shotgun (WGS) entry which is preliminary data.</text>
</comment>
<feature type="region of interest" description="Disordered" evidence="2">
    <location>
        <begin position="745"/>
        <end position="803"/>
    </location>
</feature>
<evidence type="ECO:0000256" key="2">
    <source>
        <dbReference type="SAM" id="MobiDB-lite"/>
    </source>
</evidence>
<feature type="region of interest" description="Disordered" evidence="2">
    <location>
        <begin position="595"/>
        <end position="620"/>
    </location>
</feature>
<evidence type="ECO:0000259" key="3">
    <source>
        <dbReference type="Pfam" id="PF26130"/>
    </source>
</evidence>
<gene>
    <name evidence="4" type="ORF">Tci_013439</name>
</gene>
<feature type="domain" description="PB1-like" evidence="3">
    <location>
        <begin position="36"/>
        <end position="134"/>
    </location>
</feature>
<feature type="region of interest" description="Disordered" evidence="2">
    <location>
        <begin position="285"/>
        <end position="304"/>
    </location>
</feature>
<feature type="compositionally biased region" description="Low complexity" evidence="2">
    <location>
        <begin position="780"/>
        <end position="792"/>
    </location>
</feature>
<protein>
    <submittedName>
        <fullName evidence="4">Ribonuclease H-like domain-containing protein</fullName>
    </submittedName>
</protein>
<feature type="coiled-coil region" evidence="1">
    <location>
        <begin position="811"/>
        <end position="845"/>
    </location>
</feature>
<keyword evidence="1" id="KW-0175">Coiled coil</keyword>
<organism evidence="4">
    <name type="scientific">Tanacetum cinerariifolium</name>
    <name type="common">Dalmatian daisy</name>
    <name type="synonym">Chrysanthemum cinerariifolium</name>
    <dbReference type="NCBI Taxonomy" id="118510"/>
    <lineage>
        <taxon>Eukaryota</taxon>
        <taxon>Viridiplantae</taxon>
        <taxon>Streptophyta</taxon>
        <taxon>Embryophyta</taxon>
        <taxon>Tracheophyta</taxon>
        <taxon>Spermatophyta</taxon>
        <taxon>Magnoliopsida</taxon>
        <taxon>eudicotyledons</taxon>
        <taxon>Gunneridae</taxon>
        <taxon>Pentapetalae</taxon>
        <taxon>asterids</taxon>
        <taxon>campanulids</taxon>
        <taxon>Asterales</taxon>
        <taxon>Asteraceae</taxon>
        <taxon>Asteroideae</taxon>
        <taxon>Anthemideae</taxon>
        <taxon>Anthemidinae</taxon>
        <taxon>Tanacetum</taxon>
    </lineage>
</organism>
<feature type="region of interest" description="Disordered" evidence="2">
    <location>
        <begin position="1"/>
        <end position="26"/>
    </location>
</feature>
<evidence type="ECO:0000313" key="4">
    <source>
        <dbReference type="EMBL" id="GEU41461.1"/>
    </source>
</evidence>
<name>A0A6L2JWI7_TANCI</name>
<accession>A0A6L2JWI7</accession>
<dbReference type="InterPro" id="IPR058594">
    <property type="entry name" value="PB1-like_dom_pln"/>
</dbReference>
<reference evidence="4" key="1">
    <citation type="journal article" date="2019" name="Sci. Rep.">
        <title>Draft genome of Tanacetum cinerariifolium, the natural source of mosquito coil.</title>
        <authorList>
            <person name="Yamashiro T."/>
            <person name="Shiraishi A."/>
            <person name="Satake H."/>
            <person name="Nakayama K."/>
        </authorList>
    </citation>
    <scope>NUCLEOTIDE SEQUENCE</scope>
</reference>
<dbReference type="EMBL" id="BKCJ010001440">
    <property type="protein sequence ID" value="GEU41461.1"/>
    <property type="molecule type" value="Genomic_DNA"/>
</dbReference>
<dbReference type="AlphaFoldDB" id="A0A6L2JWI7"/>
<feature type="compositionally biased region" description="Pro residues" evidence="2">
    <location>
        <begin position="762"/>
        <end position="777"/>
    </location>
</feature>
<feature type="region of interest" description="Disordered" evidence="2">
    <location>
        <begin position="224"/>
        <end position="259"/>
    </location>
</feature>
<proteinExistence type="predicted"/>
<evidence type="ECO:0000256" key="1">
    <source>
        <dbReference type="SAM" id="Coils"/>
    </source>
</evidence>
<feature type="compositionally biased region" description="Polar residues" evidence="2">
    <location>
        <begin position="286"/>
        <end position="304"/>
    </location>
</feature>
<dbReference type="Pfam" id="PF14223">
    <property type="entry name" value="Retrotran_gag_2"/>
    <property type="match status" value="1"/>
</dbReference>